<dbReference type="InParanoid" id="B7FUR5"/>
<evidence type="ECO:0000256" key="5">
    <source>
        <dbReference type="ARBA" id="ARBA00043089"/>
    </source>
</evidence>
<dbReference type="PaxDb" id="2850-Phatr26293"/>
<keyword evidence="6" id="KW-0732">Signal</keyword>
<keyword evidence="4" id="KW-0472">Membrane</keyword>
<dbReference type="SUPFAM" id="SSF81585">
    <property type="entry name" value="PsbU/PolX domain-like"/>
    <property type="match status" value="1"/>
</dbReference>
<organism evidence="7 8">
    <name type="scientific">Phaeodactylum tricornutum (strain CCAP 1055/1)</name>
    <dbReference type="NCBI Taxonomy" id="556484"/>
    <lineage>
        <taxon>Eukaryota</taxon>
        <taxon>Sar</taxon>
        <taxon>Stramenopiles</taxon>
        <taxon>Ochrophyta</taxon>
        <taxon>Bacillariophyta</taxon>
        <taxon>Bacillariophyceae</taxon>
        <taxon>Bacillariophycidae</taxon>
        <taxon>Naviculales</taxon>
        <taxon>Phaeodactylaceae</taxon>
        <taxon>Phaeodactylum</taxon>
    </lineage>
</organism>
<dbReference type="InterPro" id="IPR010527">
    <property type="entry name" value="PSII_PsbU"/>
</dbReference>
<dbReference type="Gene3D" id="1.10.150.320">
    <property type="entry name" value="Photosystem II 12 kDa extrinsic protein"/>
    <property type="match status" value="1"/>
</dbReference>
<evidence type="ECO:0000256" key="6">
    <source>
        <dbReference type="SAM" id="SignalP"/>
    </source>
</evidence>
<dbReference type="Proteomes" id="UP000000759">
    <property type="component" value="Chromosome 4"/>
</dbReference>
<feature type="chain" id="PRO_5012474755" description="Photosystem II 12 kDa extrinsic protein" evidence="6">
    <location>
        <begin position="16"/>
        <end position="148"/>
    </location>
</feature>
<dbReference type="GO" id="GO:0019898">
    <property type="term" value="C:extrinsic component of membrane"/>
    <property type="evidence" value="ECO:0007669"/>
    <property type="project" value="InterPro"/>
</dbReference>
<reference evidence="7 8" key="1">
    <citation type="journal article" date="2008" name="Nature">
        <title>The Phaeodactylum genome reveals the evolutionary history of diatom genomes.</title>
        <authorList>
            <person name="Bowler C."/>
            <person name="Allen A.E."/>
            <person name="Badger J.H."/>
            <person name="Grimwood J."/>
            <person name="Jabbari K."/>
            <person name="Kuo A."/>
            <person name="Maheswari U."/>
            <person name="Martens C."/>
            <person name="Maumus F."/>
            <person name="Otillar R.P."/>
            <person name="Rayko E."/>
            <person name="Salamov A."/>
            <person name="Vandepoele K."/>
            <person name="Beszteri B."/>
            <person name="Gruber A."/>
            <person name="Heijde M."/>
            <person name="Katinka M."/>
            <person name="Mock T."/>
            <person name="Valentin K."/>
            <person name="Verret F."/>
            <person name="Berges J.A."/>
            <person name="Brownlee C."/>
            <person name="Cadoret J.P."/>
            <person name="Chiovitti A."/>
            <person name="Choi C.J."/>
            <person name="Coesel S."/>
            <person name="De Martino A."/>
            <person name="Detter J.C."/>
            <person name="Durkin C."/>
            <person name="Falciatore A."/>
            <person name="Fournet J."/>
            <person name="Haruta M."/>
            <person name="Huysman M.J."/>
            <person name="Jenkins B.D."/>
            <person name="Jiroutova K."/>
            <person name="Jorgensen R.E."/>
            <person name="Joubert Y."/>
            <person name="Kaplan A."/>
            <person name="Kroger N."/>
            <person name="Kroth P.G."/>
            <person name="La Roche J."/>
            <person name="Lindquist E."/>
            <person name="Lommer M."/>
            <person name="Martin-Jezequel V."/>
            <person name="Lopez P.J."/>
            <person name="Lucas S."/>
            <person name="Mangogna M."/>
            <person name="McGinnis K."/>
            <person name="Medlin L.K."/>
            <person name="Montsant A."/>
            <person name="Oudot-Le Secq M.P."/>
            <person name="Napoli C."/>
            <person name="Obornik M."/>
            <person name="Parker M.S."/>
            <person name="Petit J.L."/>
            <person name="Porcel B.M."/>
            <person name="Poulsen N."/>
            <person name="Robison M."/>
            <person name="Rychlewski L."/>
            <person name="Rynearson T.A."/>
            <person name="Schmutz J."/>
            <person name="Shapiro H."/>
            <person name="Siaut M."/>
            <person name="Stanley M."/>
            <person name="Sussman M.R."/>
            <person name="Taylor A.R."/>
            <person name="Vardi A."/>
            <person name="von Dassow P."/>
            <person name="Vyverman W."/>
            <person name="Willis A."/>
            <person name="Wyrwicz L.S."/>
            <person name="Rokhsar D.S."/>
            <person name="Weissenbach J."/>
            <person name="Armbrust E.V."/>
            <person name="Green B.R."/>
            <person name="Van de Peer Y."/>
            <person name="Grigoriev I.V."/>
        </authorList>
    </citation>
    <scope>NUCLEOTIDE SEQUENCE [LARGE SCALE GENOMIC DNA]</scope>
    <source>
        <strain evidence="7 8">CCAP 1055/1</strain>
    </source>
</reference>
<keyword evidence="3" id="KW-0793">Thylakoid</keyword>
<evidence type="ECO:0000313" key="8">
    <source>
        <dbReference type="Proteomes" id="UP000000759"/>
    </source>
</evidence>
<comment type="similarity">
    <text evidence="2">Belongs to the PsbU family.</text>
</comment>
<dbReference type="AlphaFoldDB" id="B7FUR5"/>
<evidence type="ECO:0000256" key="3">
    <source>
        <dbReference type="ARBA" id="ARBA00023078"/>
    </source>
</evidence>
<sequence>MKLAVFAVLISTVASFVAPNGVQRAATTELNAERREFLSAAAVAAGLAFPLTANAIRDYENVGYLGGSEIVDVNNANVRVYLKMPGLYPTLAGKIASNGPYNAVGDLYNIPGLSGKEKELLKKYESRFTAQKPQADYVIDRFNNGLYR</sequence>
<dbReference type="STRING" id="556484.B7FUR5"/>
<dbReference type="GO" id="GO:0015979">
    <property type="term" value="P:photosynthesis"/>
    <property type="evidence" value="ECO:0007669"/>
    <property type="project" value="InterPro"/>
</dbReference>
<dbReference type="Pfam" id="PF06514">
    <property type="entry name" value="PsbU"/>
    <property type="match status" value="1"/>
</dbReference>
<dbReference type="EMBL" id="CM000607">
    <property type="protein sequence ID" value="EEC50031.1"/>
    <property type="molecule type" value="Genomic_DNA"/>
</dbReference>
<dbReference type="GO" id="GO:0009523">
    <property type="term" value="C:photosystem II"/>
    <property type="evidence" value="ECO:0007669"/>
    <property type="project" value="InterPro"/>
</dbReference>
<dbReference type="RefSeq" id="XP_002178366.1">
    <property type="nucleotide sequence ID" value="XM_002178330.1"/>
</dbReference>
<dbReference type="eggNOG" id="ENOG502S50I">
    <property type="taxonomic scope" value="Eukaryota"/>
</dbReference>
<comment type="subcellular location">
    <subcellularLocation>
        <location evidence="1">Membrane</location>
        <topology evidence="1">Peripheral membrane protein</topology>
    </subcellularLocation>
</comment>
<gene>
    <name evidence="7" type="ORF">PHATRDRAFT_26293</name>
</gene>
<reference evidence="8" key="2">
    <citation type="submission" date="2008-08" db="EMBL/GenBank/DDBJ databases">
        <authorList>
            <consortium name="Diatom Consortium"/>
            <person name="Grigoriev I."/>
            <person name="Grimwood J."/>
            <person name="Kuo A."/>
            <person name="Otillar R.P."/>
            <person name="Salamov A."/>
            <person name="Detter J.C."/>
            <person name="Lindquist E."/>
            <person name="Shapiro H."/>
            <person name="Lucas S."/>
            <person name="Glavina del Rio T."/>
            <person name="Pitluck S."/>
            <person name="Rokhsar D."/>
            <person name="Bowler C."/>
        </authorList>
    </citation>
    <scope>GENOME REANNOTATION</scope>
    <source>
        <strain evidence="8">CCAP 1055/1</strain>
    </source>
</reference>
<evidence type="ECO:0000256" key="1">
    <source>
        <dbReference type="ARBA" id="ARBA00004170"/>
    </source>
</evidence>
<feature type="signal peptide" evidence="6">
    <location>
        <begin position="1"/>
        <end position="15"/>
    </location>
</feature>
<dbReference type="GO" id="GO:0042549">
    <property type="term" value="P:photosystem II stabilization"/>
    <property type="evidence" value="ECO:0007669"/>
    <property type="project" value="InterPro"/>
</dbReference>
<protein>
    <recommendedName>
        <fullName evidence="5">Photosystem II 12 kDa extrinsic protein</fullName>
    </recommendedName>
</protein>
<dbReference type="HOGENOM" id="CLU_141240_0_0_1"/>
<evidence type="ECO:0000256" key="4">
    <source>
        <dbReference type="ARBA" id="ARBA00023136"/>
    </source>
</evidence>
<keyword evidence="8" id="KW-1185">Reference proteome</keyword>
<name>B7FUR5_PHATC</name>
<proteinExistence type="inferred from homology"/>
<dbReference type="NCBIfam" id="NF002708">
    <property type="entry name" value="PRK02515.1"/>
    <property type="match status" value="1"/>
</dbReference>
<dbReference type="GeneID" id="7197633"/>
<evidence type="ECO:0000256" key="2">
    <source>
        <dbReference type="ARBA" id="ARBA00010827"/>
    </source>
</evidence>
<dbReference type="KEGG" id="pti:PHATRDRAFT_26293"/>
<evidence type="ECO:0000313" key="7">
    <source>
        <dbReference type="EMBL" id="EEC50031.1"/>
    </source>
</evidence>
<dbReference type="OrthoDB" id="203347at2759"/>
<accession>B7FUR5</accession>